<evidence type="ECO:0000313" key="3">
    <source>
        <dbReference type="EMBL" id="CUP92529.1"/>
    </source>
</evidence>
<evidence type="ECO:0000313" key="4">
    <source>
        <dbReference type="Proteomes" id="UP000095709"/>
    </source>
</evidence>
<evidence type="ECO:0000259" key="2">
    <source>
        <dbReference type="Pfam" id="PF04233"/>
    </source>
</evidence>
<dbReference type="GO" id="GO:0016740">
    <property type="term" value="F:transferase activity"/>
    <property type="evidence" value="ECO:0007669"/>
    <property type="project" value="UniProtKB-KW"/>
</dbReference>
<dbReference type="Proteomes" id="UP000095709">
    <property type="component" value="Unassembled WGS sequence"/>
</dbReference>
<accession>A0A174SDE1</accession>
<keyword evidence="3" id="KW-0808">Transferase</keyword>
<feature type="domain" description="Phage head morphogenesis" evidence="2">
    <location>
        <begin position="188"/>
        <end position="291"/>
    </location>
</feature>
<feature type="compositionally biased region" description="Basic and acidic residues" evidence="1">
    <location>
        <begin position="1"/>
        <end position="15"/>
    </location>
</feature>
<dbReference type="RefSeq" id="WP_055268076.1">
    <property type="nucleotide sequence ID" value="NZ_CZAL01000022.1"/>
</dbReference>
<gene>
    <name evidence="3" type="ORF">ERS852498_03170</name>
</gene>
<proteinExistence type="predicted"/>
<dbReference type="InterPro" id="IPR006528">
    <property type="entry name" value="Phage_head_morphogenesis_dom"/>
</dbReference>
<dbReference type="EMBL" id="CZAL01000022">
    <property type="protein sequence ID" value="CUP92529.1"/>
    <property type="molecule type" value="Genomic_DNA"/>
</dbReference>
<protein>
    <submittedName>
        <fullName evidence="3">NAD+--asparagine ADP-ribosyltransferase</fullName>
    </submittedName>
</protein>
<dbReference type="AlphaFoldDB" id="A0A174SDE1"/>
<sequence length="468" mass="54456">MTSKEYWQKRETEHAKKNKMSEQTYAEEIRKTYAYMADQIQKEIDGFYAKYANAEKISLAEAKRRVSKLDIEEYGRKAAKYVKEKDFSDQANEEMRLYNATMKINRLELLKANIGLEMVSGFDELQKYFDKTLTQQTIEEFRRQAGILGNSVQENGKMARAIVDASFHNATYSDRIWMYQDMLKAELDKLLKTGLIQGKNPRELAVHLQKRFGASREDAERLMVTELARVQIEAQKQSYIRNGFEEYTYVACGNADVCERCQALDGKHFKVQDMMPGTNAPPMHPRCHCSTAAYEDSAEYEKWLDFLEQGGTTEEWEASKNRKARYKDNEGIFQTLDGRSKGRDVIKPRNIMKEMKKSSIGTEMLEYLQENDIQIKVWYGVDVDEGLDGLFEDGEINIYADNTKTVRETAITVIHEATHAKINKPNTKSQELQCYVNEYRHQNIELTEKVLQDIINHINDKYPNLKWE</sequence>
<name>A0A174SDE1_9FIRM</name>
<dbReference type="NCBIfam" id="TIGR01641">
    <property type="entry name" value="phageSPP1_gp7"/>
    <property type="match status" value="1"/>
</dbReference>
<dbReference type="Pfam" id="PF04233">
    <property type="entry name" value="Phage_Mu_F"/>
    <property type="match status" value="1"/>
</dbReference>
<feature type="region of interest" description="Disordered" evidence="1">
    <location>
        <begin position="1"/>
        <end position="22"/>
    </location>
</feature>
<organism evidence="3 4">
    <name type="scientific">Fusicatenibacter saccharivorans</name>
    <dbReference type="NCBI Taxonomy" id="1150298"/>
    <lineage>
        <taxon>Bacteria</taxon>
        <taxon>Bacillati</taxon>
        <taxon>Bacillota</taxon>
        <taxon>Clostridia</taxon>
        <taxon>Lachnospirales</taxon>
        <taxon>Lachnospiraceae</taxon>
        <taxon>Fusicatenibacter</taxon>
    </lineage>
</organism>
<reference evidence="3 4" key="1">
    <citation type="submission" date="2015-09" db="EMBL/GenBank/DDBJ databases">
        <authorList>
            <consortium name="Pathogen Informatics"/>
        </authorList>
    </citation>
    <scope>NUCLEOTIDE SEQUENCE [LARGE SCALE GENOMIC DNA]</scope>
    <source>
        <strain evidence="3 4">2789STDY5834885</strain>
    </source>
</reference>
<evidence type="ECO:0000256" key="1">
    <source>
        <dbReference type="SAM" id="MobiDB-lite"/>
    </source>
</evidence>